<evidence type="ECO:0008006" key="4">
    <source>
        <dbReference type="Google" id="ProtNLM"/>
    </source>
</evidence>
<gene>
    <name evidence="1" type="ORF">K435DRAFT_871198</name>
    <name evidence="2" type="ORF">K435DRAFT_871204</name>
</gene>
<proteinExistence type="predicted"/>
<protein>
    <recommendedName>
        <fullName evidence="4">F-box domain-containing protein</fullName>
    </recommendedName>
</protein>
<sequence>MGSDTEWFKLDVFADFVGRSAAGGTFTLSSLCIDEFPITDSDCLSLLHLLPLLTELEVNEYSLYRDNPEGLITDKFLDGLCIGTRTTGLFQDQSNIPCLPRLENIRLCKRRDPTFKPEKLSEMVRSRWIPDPAHAARMGVSCLRSIKVCDGKRTREELLGYGLLRELVVQELFQVVRPSICADV</sequence>
<dbReference type="EMBL" id="ML179657">
    <property type="protein sequence ID" value="THU83528.1"/>
    <property type="molecule type" value="Genomic_DNA"/>
</dbReference>
<dbReference type="AlphaFoldDB" id="A0A4S8L622"/>
<evidence type="ECO:0000313" key="2">
    <source>
        <dbReference type="EMBL" id="THU83536.1"/>
    </source>
</evidence>
<name>A0A4S8L622_DENBC</name>
<organism evidence="1 3">
    <name type="scientific">Dendrothele bispora (strain CBS 962.96)</name>
    <dbReference type="NCBI Taxonomy" id="1314807"/>
    <lineage>
        <taxon>Eukaryota</taxon>
        <taxon>Fungi</taxon>
        <taxon>Dikarya</taxon>
        <taxon>Basidiomycota</taxon>
        <taxon>Agaricomycotina</taxon>
        <taxon>Agaricomycetes</taxon>
        <taxon>Agaricomycetidae</taxon>
        <taxon>Agaricales</taxon>
        <taxon>Agaricales incertae sedis</taxon>
        <taxon>Dendrothele</taxon>
    </lineage>
</organism>
<dbReference type="EMBL" id="ML179657">
    <property type="protein sequence ID" value="THU83536.1"/>
    <property type="molecule type" value="Genomic_DNA"/>
</dbReference>
<accession>A0A4S8L622</accession>
<evidence type="ECO:0000313" key="1">
    <source>
        <dbReference type="EMBL" id="THU83528.1"/>
    </source>
</evidence>
<keyword evidence="3" id="KW-1185">Reference proteome</keyword>
<dbReference type="Proteomes" id="UP000297245">
    <property type="component" value="Unassembled WGS sequence"/>
</dbReference>
<reference evidence="1 3" key="1">
    <citation type="journal article" date="2019" name="Nat. Ecol. Evol.">
        <title>Megaphylogeny resolves global patterns of mushroom evolution.</title>
        <authorList>
            <person name="Varga T."/>
            <person name="Krizsan K."/>
            <person name="Foldi C."/>
            <person name="Dima B."/>
            <person name="Sanchez-Garcia M."/>
            <person name="Sanchez-Ramirez S."/>
            <person name="Szollosi G.J."/>
            <person name="Szarkandi J.G."/>
            <person name="Papp V."/>
            <person name="Albert L."/>
            <person name="Andreopoulos W."/>
            <person name="Angelini C."/>
            <person name="Antonin V."/>
            <person name="Barry K.W."/>
            <person name="Bougher N.L."/>
            <person name="Buchanan P."/>
            <person name="Buyck B."/>
            <person name="Bense V."/>
            <person name="Catcheside P."/>
            <person name="Chovatia M."/>
            <person name="Cooper J."/>
            <person name="Damon W."/>
            <person name="Desjardin D."/>
            <person name="Finy P."/>
            <person name="Geml J."/>
            <person name="Haridas S."/>
            <person name="Hughes K."/>
            <person name="Justo A."/>
            <person name="Karasinski D."/>
            <person name="Kautmanova I."/>
            <person name="Kiss B."/>
            <person name="Kocsube S."/>
            <person name="Kotiranta H."/>
            <person name="LaButti K.M."/>
            <person name="Lechner B.E."/>
            <person name="Liimatainen K."/>
            <person name="Lipzen A."/>
            <person name="Lukacs Z."/>
            <person name="Mihaltcheva S."/>
            <person name="Morgado L.N."/>
            <person name="Niskanen T."/>
            <person name="Noordeloos M.E."/>
            <person name="Ohm R.A."/>
            <person name="Ortiz-Santana B."/>
            <person name="Ovrebo C."/>
            <person name="Racz N."/>
            <person name="Riley R."/>
            <person name="Savchenko A."/>
            <person name="Shiryaev A."/>
            <person name="Soop K."/>
            <person name="Spirin V."/>
            <person name="Szebenyi C."/>
            <person name="Tomsovsky M."/>
            <person name="Tulloss R.E."/>
            <person name="Uehling J."/>
            <person name="Grigoriev I.V."/>
            <person name="Vagvolgyi C."/>
            <person name="Papp T."/>
            <person name="Martin F.M."/>
            <person name="Miettinen O."/>
            <person name="Hibbett D.S."/>
            <person name="Nagy L.G."/>
        </authorList>
    </citation>
    <scope>NUCLEOTIDE SEQUENCE [LARGE SCALE GENOMIC DNA]</scope>
    <source>
        <strain evidence="1 3">CBS 962.96</strain>
    </source>
</reference>
<dbReference type="OrthoDB" id="3068652at2759"/>
<evidence type="ECO:0000313" key="3">
    <source>
        <dbReference type="Proteomes" id="UP000297245"/>
    </source>
</evidence>